<feature type="region of interest" description="Disordered" evidence="1">
    <location>
        <begin position="97"/>
        <end position="143"/>
    </location>
</feature>
<evidence type="ECO:0008006" key="4">
    <source>
        <dbReference type="Google" id="ProtNLM"/>
    </source>
</evidence>
<dbReference type="Proteomes" id="UP001221838">
    <property type="component" value="Unassembled WGS sequence"/>
</dbReference>
<comment type="caution">
    <text evidence="2">The sequence shown here is derived from an EMBL/GenBank/DDBJ whole genome shotgun (WGS) entry which is preliminary data.</text>
</comment>
<feature type="compositionally biased region" description="Low complexity" evidence="1">
    <location>
        <begin position="109"/>
        <end position="126"/>
    </location>
</feature>
<accession>A0ABT5DE42</accession>
<evidence type="ECO:0000313" key="3">
    <source>
        <dbReference type="Proteomes" id="UP001221838"/>
    </source>
</evidence>
<sequence>MRNILWDGLHQFEFSRGGTSDRSEMREFHDRNHAANYLRSIARGGSNMHVLRRAFHEHAMGADVSRLSDEEIISRLGMLLGQGGLFLSKVDGFSPPVSTYEGESGGDSAGASESGSGSKAASQEASTLVSVSEPKDDSPPEASGLLARSAKVAGVAKISEQLSAALFTEGANTQCTSKGAHRWEAKEAKGKNRLSQKIDDAKAARSKGAQFEGRAAEHNMMSGDLKRSSQLSGGTHAEKVFWTCAECGMSREGDQLHDGATSGSAPIAVEVKNKSKLGEQDLRQLGRNIQAVKQGGASGLIYKLPAGKTGDYITGQVNAIGERLGCPIRVIRV</sequence>
<dbReference type="EMBL" id="JAQNDM010000002">
    <property type="protein sequence ID" value="MDC0711324.1"/>
    <property type="molecule type" value="Genomic_DNA"/>
</dbReference>
<evidence type="ECO:0000313" key="2">
    <source>
        <dbReference type="EMBL" id="MDC0711324.1"/>
    </source>
</evidence>
<organism evidence="2 3">
    <name type="scientific">Stigmatella ashevillensis</name>
    <dbReference type="NCBI Taxonomy" id="2995309"/>
    <lineage>
        <taxon>Bacteria</taxon>
        <taxon>Pseudomonadati</taxon>
        <taxon>Myxococcota</taxon>
        <taxon>Myxococcia</taxon>
        <taxon>Myxococcales</taxon>
        <taxon>Cystobacterineae</taxon>
        <taxon>Archangiaceae</taxon>
        <taxon>Stigmatella</taxon>
    </lineage>
</organism>
<proteinExistence type="predicted"/>
<name>A0ABT5DE42_9BACT</name>
<evidence type="ECO:0000256" key="1">
    <source>
        <dbReference type="SAM" id="MobiDB-lite"/>
    </source>
</evidence>
<keyword evidence="3" id="KW-1185">Reference proteome</keyword>
<reference evidence="2 3" key="1">
    <citation type="submission" date="2022-11" db="EMBL/GenBank/DDBJ databases">
        <title>Minimal conservation of predation-associated metabolite biosynthetic gene clusters underscores biosynthetic potential of Myxococcota including descriptions for ten novel species: Archangium lansinium sp. nov., Myxococcus landrumus sp. nov., Nannocystis bai.</title>
        <authorList>
            <person name="Ahearne A."/>
            <person name="Stevens C."/>
            <person name="Dowd S."/>
        </authorList>
    </citation>
    <scope>NUCLEOTIDE SEQUENCE [LARGE SCALE GENOMIC DNA]</scope>
    <source>
        <strain evidence="2 3">NCWAL01</strain>
    </source>
</reference>
<protein>
    <recommendedName>
        <fullName evidence="4">Tox-REase-7 domain-containing protein</fullName>
    </recommendedName>
</protein>
<gene>
    <name evidence="2" type="ORF">POL68_22835</name>
</gene>
<dbReference type="RefSeq" id="WP_272141280.1">
    <property type="nucleotide sequence ID" value="NZ_JAQNDM010000002.1"/>
</dbReference>